<dbReference type="PANTHER" id="PTHR21411:SF0">
    <property type="entry name" value="REGULATORY PROTEIN ZESTE"/>
    <property type="match status" value="1"/>
</dbReference>
<feature type="compositionally biased region" description="Basic and acidic residues" evidence="4">
    <location>
        <begin position="79"/>
        <end position="93"/>
    </location>
</feature>
<accession>A0AAE1GK16</accession>
<dbReference type="Pfam" id="PF13873">
    <property type="entry name" value="Myb_DNA-bind_5"/>
    <property type="match status" value="1"/>
</dbReference>
<evidence type="ECO:0000256" key="1">
    <source>
        <dbReference type="ARBA" id="ARBA00011764"/>
    </source>
</evidence>
<evidence type="ECO:0000313" key="8">
    <source>
        <dbReference type="Proteomes" id="UP001286313"/>
    </source>
</evidence>
<evidence type="ECO:0000256" key="4">
    <source>
        <dbReference type="SAM" id="MobiDB-lite"/>
    </source>
</evidence>
<dbReference type="PANTHER" id="PTHR21411">
    <property type="entry name" value="APONTIC"/>
    <property type="match status" value="1"/>
</dbReference>
<sequence length="306" mass="34405">MDGQGKYRQAPVSSQGISLLVDIVGQHPVVCDRRSDARIVAVKNEAWENIAAAFNATGVGGQPRPAKVLKKIWDRIKSKAKEEHDKVKPELKKTGGGPQPTPYPDETSKVLDLVRGELFDTTNPFDSNNASTYSLKDSTGVPLLEVEEFGLEVISYDDASAGCSTPSTQGVDGNGASDMSHNDSYANAPPAKKLRRAFKFDSKEKENWKPLKMSAEQYREASDIEKKILQNRLEEAHLRKDTEKYKNEVEKEILAIRKNTEVCKSETEKVIWEIRKEKEMVEKELLQIKVQRELLNLEIDKASLQY</sequence>
<evidence type="ECO:0000256" key="2">
    <source>
        <dbReference type="ARBA" id="ARBA00016807"/>
    </source>
</evidence>
<dbReference type="AlphaFoldDB" id="A0AAE1GK16"/>
<comment type="function">
    <text evidence="3">Involved in transvection phenomena (= synapsis-dependent gene expression), where the synaptic pairing of chromosomes carrying genes with which zeste interacts influences the expression of these genes. Zeste binds to DNA and stimulates transcription from a nearby promoter.</text>
</comment>
<comment type="caution">
    <text evidence="7">The sequence shown here is derived from an EMBL/GenBank/DDBJ whole genome shotgun (WGS) entry which is preliminary data.</text>
</comment>
<protein>
    <recommendedName>
        <fullName evidence="2">Regulatory protein zeste</fullName>
    </recommendedName>
</protein>
<dbReference type="EMBL" id="JAWQEG010000092">
    <property type="protein sequence ID" value="KAK3894749.1"/>
    <property type="molecule type" value="Genomic_DNA"/>
</dbReference>
<evidence type="ECO:0000256" key="3">
    <source>
        <dbReference type="ARBA" id="ARBA00025466"/>
    </source>
</evidence>
<organism evidence="7 8">
    <name type="scientific">Petrolisthes cinctipes</name>
    <name type="common">Flat porcelain crab</name>
    <dbReference type="NCBI Taxonomy" id="88211"/>
    <lineage>
        <taxon>Eukaryota</taxon>
        <taxon>Metazoa</taxon>
        <taxon>Ecdysozoa</taxon>
        <taxon>Arthropoda</taxon>
        <taxon>Crustacea</taxon>
        <taxon>Multicrustacea</taxon>
        <taxon>Malacostraca</taxon>
        <taxon>Eumalacostraca</taxon>
        <taxon>Eucarida</taxon>
        <taxon>Decapoda</taxon>
        <taxon>Pleocyemata</taxon>
        <taxon>Anomura</taxon>
        <taxon>Galatheoidea</taxon>
        <taxon>Porcellanidae</taxon>
        <taxon>Petrolisthes</taxon>
    </lineage>
</organism>
<comment type="subunit">
    <text evidence="1">Self-associates forming complexes of several hundred monomers.</text>
</comment>
<keyword evidence="8" id="KW-1185">Reference proteome</keyword>
<feature type="region of interest" description="Disordered" evidence="4">
    <location>
        <begin position="79"/>
        <end position="105"/>
    </location>
</feature>
<evidence type="ECO:0000259" key="5">
    <source>
        <dbReference type="Pfam" id="PF13873"/>
    </source>
</evidence>
<evidence type="ECO:0000313" key="7">
    <source>
        <dbReference type="EMBL" id="KAK3894778.1"/>
    </source>
</evidence>
<dbReference type="Proteomes" id="UP001286313">
    <property type="component" value="Unassembled WGS sequence"/>
</dbReference>
<evidence type="ECO:0000313" key="6">
    <source>
        <dbReference type="EMBL" id="KAK3894749.1"/>
    </source>
</evidence>
<feature type="domain" description="Myb/SANT-like DNA-binding" evidence="5">
    <location>
        <begin position="13"/>
        <end position="84"/>
    </location>
</feature>
<gene>
    <name evidence="6" type="ORF">Pcinc_001473</name>
    <name evidence="7" type="ORF">Pcinc_001500</name>
</gene>
<dbReference type="EMBL" id="JAWQEG010000092">
    <property type="protein sequence ID" value="KAK3894778.1"/>
    <property type="molecule type" value="Genomic_DNA"/>
</dbReference>
<name>A0AAE1GK16_PETCI</name>
<proteinExistence type="predicted"/>
<dbReference type="InterPro" id="IPR028002">
    <property type="entry name" value="Myb_DNA-bind_5"/>
</dbReference>
<reference evidence="7" key="1">
    <citation type="submission" date="2023-10" db="EMBL/GenBank/DDBJ databases">
        <title>Genome assemblies of two species of porcelain crab, Petrolisthes cinctipes and Petrolisthes manimaculis (Anomura: Porcellanidae).</title>
        <authorList>
            <person name="Angst P."/>
        </authorList>
    </citation>
    <scope>NUCLEOTIDE SEQUENCE</scope>
    <source>
        <strain evidence="7">PB745_01</strain>
        <tissue evidence="7">Gill</tissue>
    </source>
</reference>